<dbReference type="AlphaFoldDB" id="A0A2N0I1J9"/>
<dbReference type="InterPro" id="IPR036812">
    <property type="entry name" value="NAD(P)_OxRdtase_dom_sf"/>
</dbReference>
<dbReference type="Proteomes" id="UP000232587">
    <property type="component" value="Unassembled WGS sequence"/>
</dbReference>
<dbReference type="Pfam" id="PF00248">
    <property type="entry name" value="Aldo_ket_red"/>
    <property type="match status" value="1"/>
</dbReference>
<feature type="domain" description="NADP-dependent oxidoreductase" evidence="1">
    <location>
        <begin position="26"/>
        <end position="307"/>
    </location>
</feature>
<dbReference type="Gene3D" id="3.20.20.100">
    <property type="entry name" value="NADP-dependent oxidoreductase domain"/>
    <property type="match status" value="1"/>
</dbReference>
<protein>
    <submittedName>
        <fullName evidence="2">D-threo-aldose 1-dehydrogenase</fullName>
    </submittedName>
</protein>
<evidence type="ECO:0000313" key="2">
    <source>
        <dbReference type="EMBL" id="PKB25050.1"/>
    </source>
</evidence>
<dbReference type="OrthoDB" id="9768851at2"/>
<dbReference type="InterPro" id="IPR023210">
    <property type="entry name" value="NADP_OxRdtase_dom"/>
</dbReference>
<proteinExistence type="predicted"/>
<dbReference type="SUPFAM" id="SSF51430">
    <property type="entry name" value="NAD(P)-linked oxidoreductase"/>
    <property type="match status" value="1"/>
</dbReference>
<dbReference type="EMBL" id="PHUF01000002">
    <property type="protein sequence ID" value="PKB25050.1"/>
    <property type="molecule type" value="Genomic_DNA"/>
</dbReference>
<organism evidence="2 3">
    <name type="scientific">Novosphingobium kunmingense</name>
    <dbReference type="NCBI Taxonomy" id="1211806"/>
    <lineage>
        <taxon>Bacteria</taxon>
        <taxon>Pseudomonadati</taxon>
        <taxon>Pseudomonadota</taxon>
        <taxon>Alphaproteobacteria</taxon>
        <taxon>Sphingomonadales</taxon>
        <taxon>Sphingomonadaceae</taxon>
        <taxon>Novosphingobium</taxon>
    </lineage>
</organism>
<evidence type="ECO:0000313" key="3">
    <source>
        <dbReference type="Proteomes" id="UP000232587"/>
    </source>
</evidence>
<dbReference type="RefSeq" id="WP_100865531.1">
    <property type="nucleotide sequence ID" value="NZ_PHUF01000002.1"/>
</dbReference>
<accession>A0A2N0I1J9</accession>
<dbReference type="PANTHER" id="PTHR43312">
    <property type="entry name" value="D-THREO-ALDOSE 1-DEHYDROGENASE"/>
    <property type="match status" value="1"/>
</dbReference>
<name>A0A2N0I1J9_9SPHN</name>
<reference evidence="2 3" key="1">
    <citation type="submission" date="2017-11" db="EMBL/GenBank/DDBJ databases">
        <title>Genomic Encyclopedia of Type Strains, Phase III (KMG-III): the genomes of soil and plant-associated and newly described type strains.</title>
        <authorList>
            <person name="Whitman W."/>
        </authorList>
    </citation>
    <scope>NUCLEOTIDE SEQUENCE [LARGE SCALE GENOMIC DNA]</scope>
    <source>
        <strain evidence="2 3">CGMCC 1.12274</strain>
    </source>
</reference>
<evidence type="ECO:0000259" key="1">
    <source>
        <dbReference type="Pfam" id="PF00248"/>
    </source>
</evidence>
<sequence length="310" mass="33031">MARAETGPAPRGWIRHLPCGKPISALGFGCSSLWAKPGFEEALAAEILDVLAAEGVNHFDTGPSYGAGLGESRLGRWLSGRDAADFVITTKVGTNLIDGRIVRGFDPVLLESSFAASLARLGLDRVDVLYLHGPARIDLNPGVFAWFERQKAAGRIGLSGINSFDNAVLAAAADTPVDVIMLQHNVADFRNAAAMERLVAAGKTVMSGTALARGRFDTSSFRPTSRSGLWYLLRALRDDPWFAFKAKALAKRLESTGKPAPEAALQYLTGHPLVLSSLFGTSRPDHARANARAGHGQLSNPRWTALAGCA</sequence>
<comment type="caution">
    <text evidence="2">The sequence shown here is derived from an EMBL/GenBank/DDBJ whole genome shotgun (WGS) entry which is preliminary data.</text>
</comment>
<dbReference type="InterPro" id="IPR053135">
    <property type="entry name" value="AKR2_Oxidoreductase"/>
</dbReference>
<dbReference type="CDD" id="cd19095">
    <property type="entry name" value="AKR_PA4992-like"/>
    <property type="match status" value="1"/>
</dbReference>
<keyword evidence="3" id="KW-1185">Reference proteome</keyword>
<dbReference type="PANTHER" id="PTHR43312:SF1">
    <property type="entry name" value="NADP-DEPENDENT OXIDOREDUCTASE DOMAIN-CONTAINING PROTEIN"/>
    <property type="match status" value="1"/>
</dbReference>
<gene>
    <name evidence="2" type="ORF">B0I00_0231</name>
</gene>